<name>A0A1R4JCC2_9MICC</name>
<evidence type="ECO:0000313" key="3">
    <source>
        <dbReference type="Proteomes" id="UP000196230"/>
    </source>
</evidence>
<dbReference type="RefSeq" id="WP_087134197.1">
    <property type="nucleotide sequence ID" value="NZ_FUKP01000052.1"/>
</dbReference>
<accession>A0A1R4JCC2</accession>
<reference evidence="2 3" key="1">
    <citation type="submission" date="2017-02" db="EMBL/GenBank/DDBJ databases">
        <authorList>
            <person name="Peterson S.W."/>
        </authorList>
    </citation>
    <scope>NUCLEOTIDE SEQUENCE [LARGE SCALE GENOMIC DNA]</scope>
    <source>
        <strain evidence="2 3">2B3F</strain>
    </source>
</reference>
<organism evidence="2 3">
    <name type="scientific">Micrococcus lylae</name>
    <dbReference type="NCBI Taxonomy" id="1273"/>
    <lineage>
        <taxon>Bacteria</taxon>
        <taxon>Bacillati</taxon>
        <taxon>Actinomycetota</taxon>
        <taxon>Actinomycetes</taxon>
        <taxon>Micrococcales</taxon>
        <taxon>Micrococcaceae</taxon>
        <taxon>Micrococcus</taxon>
    </lineage>
</organism>
<keyword evidence="1" id="KW-0812">Transmembrane</keyword>
<evidence type="ECO:0000313" key="2">
    <source>
        <dbReference type="EMBL" id="SJN29682.1"/>
    </source>
</evidence>
<protein>
    <submittedName>
        <fullName evidence="2">Uncharacterized protein</fullName>
    </submittedName>
</protein>
<feature type="transmembrane region" description="Helical" evidence="1">
    <location>
        <begin position="132"/>
        <end position="150"/>
    </location>
</feature>
<gene>
    <name evidence="2" type="ORF">FM125_07745</name>
</gene>
<dbReference type="EMBL" id="FUKP01000052">
    <property type="protein sequence ID" value="SJN29682.1"/>
    <property type="molecule type" value="Genomic_DNA"/>
</dbReference>
<feature type="transmembrane region" description="Helical" evidence="1">
    <location>
        <begin position="102"/>
        <end position="120"/>
    </location>
</feature>
<feature type="transmembrane region" description="Helical" evidence="1">
    <location>
        <begin position="162"/>
        <end position="186"/>
    </location>
</feature>
<proteinExistence type="predicted"/>
<dbReference type="AlphaFoldDB" id="A0A1R4JCC2"/>
<dbReference type="Proteomes" id="UP000196230">
    <property type="component" value="Unassembled WGS sequence"/>
</dbReference>
<keyword evidence="1" id="KW-0472">Membrane</keyword>
<evidence type="ECO:0000256" key="1">
    <source>
        <dbReference type="SAM" id="Phobius"/>
    </source>
</evidence>
<feature type="transmembrane region" description="Helical" evidence="1">
    <location>
        <begin position="62"/>
        <end position="82"/>
    </location>
</feature>
<keyword evidence="1" id="KW-1133">Transmembrane helix</keyword>
<sequence length="204" mass="21743">MTSPMTEQQWTDKFTADHGREPTLSEYRAAKSAGEFSEPAATAAPGTAFPNRLRGIPAVYEYLPLILAGLGGLAILCLFLPVLTALGESANWFSTGLKEEGYLLLVSFLLLIGAGALLWFKRVTWVRMTTGGLAVLVGIFATVDGFANINHFSNTPWVSPGIGLYIIGLLGLAMIAGGVLCFLPAAERHLGQGQQRHAVTQPIA</sequence>